<dbReference type="CDD" id="cd08946">
    <property type="entry name" value="SDR_e"/>
    <property type="match status" value="1"/>
</dbReference>
<dbReference type="RefSeq" id="WP_002868244.1">
    <property type="nucleotide sequence ID" value="NZ_AP028340.1"/>
</dbReference>
<dbReference type="EMBL" id="KT868843">
    <property type="protein sequence ID" value="ALT31872.1"/>
    <property type="molecule type" value="Genomic_DNA"/>
</dbReference>
<evidence type="ECO:0000259" key="2">
    <source>
        <dbReference type="Pfam" id="PF01370"/>
    </source>
</evidence>
<dbReference type="InterPro" id="IPR001509">
    <property type="entry name" value="Epimerase_deHydtase"/>
</dbReference>
<dbReference type="AlphaFoldDB" id="A0A0Q3UFY3"/>
<proteinExistence type="inferred from homology"/>
<comment type="similarity">
    <text evidence="1">Belongs to the NAD(P)-dependent epimerase/dehydratase family.</text>
</comment>
<evidence type="ECO:0000256" key="1">
    <source>
        <dbReference type="ARBA" id="ARBA00007637"/>
    </source>
</evidence>
<dbReference type="Pfam" id="PF01370">
    <property type="entry name" value="Epimerase"/>
    <property type="match status" value="1"/>
</dbReference>
<dbReference type="PANTHER" id="PTHR43000">
    <property type="entry name" value="DTDP-D-GLUCOSE 4,6-DEHYDRATASE-RELATED"/>
    <property type="match status" value="1"/>
</dbReference>
<evidence type="ECO:0000313" key="3">
    <source>
        <dbReference type="EMBL" id="ALT31872.1"/>
    </source>
</evidence>
<sequence>MNEILKKRLKLLKNNFGTHINKIANKKILITGANGYIGSILTLILHGNAKLYCLVRNKDKMIDRFQEICGDIDKIGIYEDLYKIQDKIDIVIHCAAPTQSDFFIENPIDTVDIIYTNTKNILDFSKKNNVEKIIFLSTMEIYGDVIGDNIVEDDIGKFSVTNIRNSYPLAKQISEFMVHSYSKKYSLSTAIVRLTQAIGPTAQINDNRVYMDFIRSAIKKSQITLFTKGETKREYIDVFDVATAIIFVMCEKKMFEIYNISNPNIFISIYDLAKTISAKLNVQVVFDLQRDTSQYLPSFSRRLNSKKIYQLGWTPLFDLNQSLDDMIKYIKEVNE</sequence>
<dbReference type="InterPro" id="IPR036291">
    <property type="entry name" value="NAD(P)-bd_dom_sf"/>
</dbReference>
<accession>A0A0Q3UFY3</accession>
<organism evidence="3">
    <name type="scientific">Campylobacter jejuni</name>
    <dbReference type="NCBI Taxonomy" id="197"/>
    <lineage>
        <taxon>Bacteria</taxon>
        <taxon>Pseudomonadati</taxon>
        <taxon>Campylobacterota</taxon>
        <taxon>Epsilonproteobacteria</taxon>
        <taxon>Campylobacterales</taxon>
        <taxon>Campylobacteraceae</taxon>
        <taxon>Campylobacter</taxon>
    </lineage>
</organism>
<dbReference type="Gene3D" id="3.40.50.720">
    <property type="entry name" value="NAD(P)-binding Rossmann-like Domain"/>
    <property type="match status" value="1"/>
</dbReference>
<protein>
    <submittedName>
        <fullName evidence="3">Putative nucleotide sugar dehydratase</fullName>
    </submittedName>
</protein>
<name>A0A0Q3UFY3_CAMJU</name>
<dbReference type="SUPFAM" id="SSF51735">
    <property type="entry name" value="NAD(P)-binding Rossmann-fold domains"/>
    <property type="match status" value="1"/>
</dbReference>
<feature type="domain" description="NAD-dependent epimerase/dehydratase" evidence="2">
    <location>
        <begin position="28"/>
        <end position="260"/>
    </location>
</feature>
<reference evidence="3" key="1">
    <citation type="journal article" date="2015" name="PLoS ONE">
        <title>Updated Campylobacter jejuni Capsule PCR Multiplex Typing System and Its Application to Clinical Isolates from South and Southeast Asia.</title>
        <authorList>
            <person name="Poly F."/>
            <person name="Serichantalergs O."/>
            <person name="Kuroiwa J."/>
            <person name="Pootong P."/>
            <person name="Mason C."/>
            <person name="Guerry P."/>
            <person name="Parker C.T."/>
        </authorList>
    </citation>
    <scope>NUCLEOTIDE SEQUENCE</scope>
    <source>
        <strain evidence="3">HS05</strain>
    </source>
</reference>